<dbReference type="InterPro" id="IPR010712">
    <property type="entry name" value="Arsenical-R_ArsD"/>
</dbReference>
<dbReference type="AlphaFoldDB" id="A0A1I0D8W9"/>
<accession>A0A1I0D8W9</accession>
<sequence>MKVEFFDPPMCCPTGICGPSVDEKLVKVTENIDILKKKGFEVERYMITQQPLKFREYEEVYRLVKEKGREILPITVVNGRVIKHSEYPTLEELQKELGVE</sequence>
<dbReference type="Pfam" id="PF06953">
    <property type="entry name" value="ArsD"/>
    <property type="match status" value="1"/>
</dbReference>
<dbReference type="EMBL" id="FOHU01000007">
    <property type="protein sequence ID" value="SET28396.1"/>
    <property type="molecule type" value="Genomic_DNA"/>
</dbReference>
<proteinExistence type="predicted"/>
<name>A0A1I0D8W9_9FIRM</name>
<dbReference type="GO" id="GO:0003677">
    <property type="term" value="F:DNA binding"/>
    <property type="evidence" value="ECO:0007669"/>
    <property type="project" value="InterPro"/>
</dbReference>
<organism evidence="1 2">
    <name type="scientific">Natronincola peptidivorans</name>
    <dbReference type="NCBI Taxonomy" id="426128"/>
    <lineage>
        <taxon>Bacteria</taxon>
        <taxon>Bacillati</taxon>
        <taxon>Bacillota</taxon>
        <taxon>Clostridia</taxon>
        <taxon>Peptostreptococcales</taxon>
        <taxon>Natronincolaceae</taxon>
        <taxon>Natronincola</taxon>
    </lineage>
</organism>
<dbReference type="NCBIfam" id="NF033727">
    <property type="entry name" value="chaperon_ArsD"/>
    <property type="match status" value="1"/>
</dbReference>
<protein>
    <submittedName>
        <fullName evidence="1">Arsenical resistance operon trans-acting repressor ArsD</fullName>
    </submittedName>
</protein>
<dbReference type="Proteomes" id="UP000199568">
    <property type="component" value="Unassembled WGS sequence"/>
</dbReference>
<dbReference type="RefSeq" id="WP_090442858.1">
    <property type="nucleotide sequence ID" value="NZ_FOHU01000007.1"/>
</dbReference>
<gene>
    <name evidence="1" type="ORF">SAMN05660297_01910</name>
</gene>
<reference evidence="1 2" key="1">
    <citation type="submission" date="2016-10" db="EMBL/GenBank/DDBJ databases">
        <authorList>
            <person name="de Groot N.N."/>
        </authorList>
    </citation>
    <scope>NUCLEOTIDE SEQUENCE [LARGE SCALE GENOMIC DNA]</scope>
    <source>
        <strain evidence="1 2">DSM 18979</strain>
    </source>
</reference>
<dbReference type="STRING" id="426128.SAMN05660297_01910"/>
<evidence type="ECO:0000313" key="1">
    <source>
        <dbReference type="EMBL" id="SET28396.1"/>
    </source>
</evidence>
<dbReference type="Gene3D" id="3.40.30.10">
    <property type="entry name" value="Glutaredoxin"/>
    <property type="match status" value="1"/>
</dbReference>
<evidence type="ECO:0000313" key="2">
    <source>
        <dbReference type="Proteomes" id="UP000199568"/>
    </source>
</evidence>
<keyword evidence="2" id="KW-1185">Reference proteome</keyword>
<dbReference type="GO" id="GO:0045892">
    <property type="term" value="P:negative regulation of DNA-templated transcription"/>
    <property type="evidence" value="ECO:0007669"/>
    <property type="project" value="InterPro"/>
</dbReference>
<dbReference type="GO" id="GO:0046685">
    <property type="term" value="P:response to arsenic-containing substance"/>
    <property type="evidence" value="ECO:0007669"/>
    <property type="project" value="InterPro"/>
</dbReference>
<dbReference type="OrthoDB" id="9801358at2"/>